<keyword evidence="5" id="KW-1185">Reference proteome</keyword>
<proteinExistence type="predicted"/>
<dbReference type="SUPFAM" id="SSF49764">
    <property type="entry name" value="HSP20-like chaperones"/>
    <property type="match status" value="1"/>
</dbReference>
<reference evidence="6" key="1">
    <citation type="submission" date="2025-08" db="UniProtKB">
        <authorList>
            <consortium name="RefSeq"/>
        </authorList>
    </citation>
    <scope>IDENTIFICATION</scope>
</reference>
<dbReference type="Gene3D" id="2.60.40.790">
    <property type="match status" value="1"/>
</dbReference>
<dbReference type="Gene3D" id="4.10.1130.20">
    <property type="match status" value="2"/>
</dbReference>
<dbReference type="InterPro" id="IPR008978">
    <property type="entry name" value="HSP20-like_chaperone"/>
</dbReference>
<dbReference type="RefSeq" id="XP_029655619.1">
    <property type="nucleotide sequence ID" value="XM_029799759.1"/>
</dbReference>
<dbReference type="KEGG" id="osn:115229400"/>
<evidence type="ECO:0000256" key="2">
    <source>
        <dbReference type="ARBA" id="ARBA00022737"/>
    </source>
</evidence>
<dbReference type="Proteomes" id="UP000515154">
    <property type="component" value="Unplaced"/>
</dbReference>
<evidence type="ECO:0000256" key="1">
    <source>
        <dbReference type="ARBA" id="ARBA00022723"/>
    </source>
</evidence>
<protein>
    <submittedName>
        <fullName evidence="6">Cysteine and histidine-rich domain-containing protein 1-like</fullName>
    </submittedName>
</protein>
<evidence type="ECO:0000313" key="6">
    <source>
        <dbReference type="RefSeq" id="XP_029655619.1"/>
    </source>
</evidence>
<evidence type="ECO:0000313" key="5">
    <source>
        <dbReference type="Proteomes" id="UP000515154"/>
    </source>
</evidence>
<name>A0A6P7TTJ8_9MOLL</name>
<keyword evidence="2" id="KW-0677">Repeat</keyword>
<gene>
    <name evidence="6" type="primary">LOC115229400</name>
</gene>
<keyword evidence="3" id="KW-0862">Zinc</keyword>
<evidence type="ECO:0000256" key="3">
    <source>
        <dbReference type="ARBA" id="ARBA00022833"/>
    </source>
</evidence>
<keyword evidence="1" id="KW-0479">Metal-binding</keyword>
<dbReference type="GO" id="GO:0046872">
    <property type="term" value="F:metal ion binding"/>
    <property type="evidence" value="ECO:0007669"/>
    <property type="project" value="UniProtKB-KW"/>
</dbReference>
<feature type="domain" description="CHORD" evidence="4">
    <location>
        <begin position="5"/>
        <end position="59"/>
    </location>
</feature>
<sequence length="270" mass="30618">MSLRCNNPGCFKTYENETNTENSCQYHSGEPLIRDSLKQWSCCGKKSLDFLKGCVYGQHSSVKPNITPKTDSSFIPEESVKTAPKEVRKEQISRPSKNQKMVPLEIKVEDSLRDALKDYENVTQNVTELKCLNYGCSAVIECRYHSMPPSFHDRTQLWPCCNKQSAEIEYFLKIGGCVIGDHRWPKNPGQTSCKVDFMDSADTVTVVVYARATDPQKCQISSNGCRLVVEATFSGNKYFETDIELFGVCKVDYGLELIFLISTRYDTVYI</sequence>
<dbReference type="PANTHER" id="PTHR46983">
    <property type="entry name" value="CYSTEINE AND HISTIDINE-RICH DOMAIN-CONTAINING PROTEIN 1"/>
    <property type="match status" value="1"/>
</dbReference>
<organism evidence="5 6">
    <name type="scientific">Octopus sinensis</name>
    <name type="common">East Asian common octopus</name>
    <dbReference type="NCBI Taxonomy" id="2607531"/>
    <lineage>
        <taxon>Eukaryota</taxon>
        <taxon>Metazoa</taxon>
        <taxon>Spiralia</taxon>
        <taxon>Lophotrochozoa</taxon>
        <taxon>Mollusca</taxon>
        <taxon>Cephalopoda</taxon>
        <taxon>Coleoidea</taxon>
        <taxon>Octopodiformes</taxon>
        <taxon>Octopoda</taxon>
        <taxon>Incirrata</taxon>
        <taxon>Octopodidae</taxon>
        <taxon>Octopus</taxon>
    </lineage>
</organism>
<accession>A0A6P7TTJ8</accession>
<dbReference type="AlphaFoldDB" id="A0A6P7TTJ8"/>
<dbReference type="Pfam" id="PF04968">
    <property type="entry name" value="CHORD"/>
    <property type="match status" value="2"/>
</dbReference>
<dbReference type="PROSITE" id="PS51401">
    <property type="entry name" value="CHORD"/>
    <property type="match status" value="1"/>
</dbReference>
<evidence type="ECO:0000259" key="4">
    <source>
        <dbReference type="PROSITE" id="PS51401"/>
    </source>
</evidence>
<dbReference type="InterPro" id="IPR039790">
    <property type="entry name" value="CHRD1"/>
</dbReference>
<dbReference type="InterPro" id="IPR007051">
    <property type="entry name" value="CHORD_dom"/>
</dbReference>
<dbReference type="PANTHER" id="PTHR46983:SF3">
    <property type="entry name" value="CHPADIPLOID STATE MAINTENANCE PROTEIN CHPA"/>
    <property type="match status" value="1"/>
</dbReference>